<name>A0A1C3RJT8_9PROT</name>
<dbReference type="STRING" id="1867952.MTBPR1_60022"/>
<sequence>MELDMTKLKSLNFVEPQAPAKSNPFDNAKRNLITNLNRQLAAANAMVKGETYTETRSEYVEGSDGQRTKQEIQKPIRKWYWRDYDDKVRFSLRVRNKAVEIEKGKTDILIGEDKQLPNAIKLLIEAVSAGELDQQIKKHISN</sequence>
<protein>
    <submittedName>
        <fullName evidence="1">Uncharacterized protein</fullName>
    </submittedName>
</protein>
<gene>
    <name evidence="1" type="ORF">MTBPR1_60022</name>
</gene>
<reference evidence="1 2" key="1">
    <citation type="submission" date="2016-07" db="EMBL/GenBank/DDBJ databases">
        <authorList>
            <person name="Lefevre C.T."/>
        </authorList>
    </citation>
    <scope>NUCLEOTIDE SEQUENCE [LARGE SCALE GENOMIC DNA]</scope>
    <source>
        <strain evidence="1">PR1</strain>
    </source>
</reference>
<dbReference type="Proteomes" id="UP000231658">
    <property type="component" value="Unassembled WGS sequence"/>
</dbReference>
<dbReference type="AlphaFoldDB" id="A0A1C3RJT8"/>
<accession>A0A1C3RJT8</accession>
<evidence type="ECO:0000313" key="2">
    <source>
        <dbReference type="Proteomes" id="UP000231658"/>
    </source>
</evidence>
<evidence type="ECO:0000313" key="1">
    <source>
        <dbReference type="EMBL" id="SCA57509.1"/>
    </source>
</evidence>
<organism evidence="1 2">
    <name type="scientific">Candidatus Terasakiella magnetica</name>
    <dbReference type="NCBI Taxonomy" id="1867952"/>
    <lineage>
        <taxon>Bacteria</taxon>
        <taxon>Pseudomonadati</taxon>
        <taxon>Pseudomonadota</taxon>
        <taxon>Alphaproteobacteria</taxon>
        <taxon>Rhodospirillales</taxon>
        <taxon>Terasakiellaceae</taxon>
        <taxon>Terasakiella</taxon>
    </lineage>
</organism>
<proteinExistence type="predicted"/>
<keyword evidence="2" id="KW-1185">Reference proteome</keyword>
<dbReference type="EMBL" id="FLYE01000045">
    <property type="protein sequence ID" value="SCA57509.1"/>
    <property type="molecule type" value="Genomic_DNA"/>
</dbReference>